<dbReference type="EnsemblPlants" id="PGSC0003DMT400097504">
    <property type="protein sequence ID" value="PGSC0003DMT400097504"/>
    <property type="gene ID" value="PGSC0003DMG400047075"/>
</dbReference>
<organism evidence="1 2">
    <name type="scientific">Solanum tuberosum</name>
    <name type="common">Potato</name>
    <dbReference type="NCBI Taxonomy" id="4113"/>
    <lineage>
        <taxon>Eukaryota</taxon>
        <taxon>Viridiplantae</taxon>
        <taxon>Streptophyta</taxon>
        <taxon>Embryophyta</taxon>
        <taxon>Tracheophyta</taxon>
        <taxon>Spermatophyta</taxon>
        <taxon>Magnoliopsida</taxon>
        <taxon>eudicotyledons</taxon>
        <taxon>Gunneridae</taxon>
        <taxon>Pentapetalae</taxon>
        <taxon>asterids</taxon>
        <taxon>lamiids</taxon>
        <taxon>Solanales</taxon>
        <taxon>Solanaceae</taxon>
        <taxon>Solanoideae</taxon>
        <taxon>Solaneae</taxon>
        <taxon>Solanum</taxon>
    </lineage>
</organism>
<dbReference type="InParanoid" id="M1E0S1"/>
<reference evidence="1" key="2">
    <citation type="submission" date="2015-06" db="UniProtKB">
        <authorList>
            <consortium name="EnsemblPlants"/>
        </authorList>
    </citation>
    <scope>IDENTIFICATION</scope>
    <source>
        <strain evidence="1">DM1-3 516 R44</strain>
    </source>
</reference>
<dbReference type="Gramene" id="PGSC0003DMT400097504">
    <property type="protein sequence ID" value="PGSC0003DMT400097504"/>
    <property type="gene ID" value="PGSC0003DMG400047075"/>
</dbReference>
<name>M1E0S1_SOLTU</name>
<dbReference type="AlphaFoldDB" id="M1E0S1"/>
<keyword evidence="2" id="KW-1185">Reference proteome</keyword>
<dbReference type="HOGENOM" id="CLU_1153382_0_0_1"/>
<accession>M1E0S1</accession>
<protein>
    <submittedName>
        <fullName evidence="1">Uncharacterized protein</fullName>
    </submittedName>
</protein>
<dbReference type="PaxDb" id="4113-PGSC0003DMT400097504"/>
<dbReference type="Proteomes" id="UP000011115">
    <property type="component" value="Unassembled WGS sequence"/>
</dbReference>
<evidence type="ECO:0000313" key="1">
    <source>
        <dbReference type="EnsemblPlants" id="PGSC0003DMT400097504"/>
    </source>
</evidence>
<reference evidence="2" key="1">
    <citation type="journal article" date="2011" name="Nature">
        <title>Genome sequence and analysis of the tuber crop potato.</title>
        <authorList>
            <consortium name="The Potato Genome Sequencing Consortium"/>
        </authorList>
    </citation>
    <scope>NUCLEOTIDE SEQUENCE [LARGE SCALE GENOMIC DNA]</scope>
    <source>
        <strain evidence="2">cv. DM1-3 516 R44</strain>
    </source>
</reference>
<proteinExistence type="predicted"/>
<sequence length="241" mass="27364">MTIEDVWLFLEFETPRLYVLSAYLCTINHSKTMSSLLVIYMVLQRSDLRTQLFLLAYDGTHAYVSRIFYVSSGINRENETLLDSMHCNPFPFDPGVDFKCVECGSNTVCRLHDSSLVLLLDLMCLNEIASKPSTHELRRIDGLFTRMEDLGLILVANKVHMHGILLEEVNGRKWPTLPLWRLGEPLAHRHVYWAIVPRPPKDLVVPSQCREQDPSSNPLGGSPKGLGELDFARLLAISGHF</sequence>
<evidence type="ECO:0000313" key="2">
    <source>
        <dbReference type="Proteomes" id="UP000011115"/>
    </source>
</evidence>